<name>A0A133UEY1_9EURY</name>
<protein>
    <submittedName>
        <fullName evidence="1">Uncharacterized protein</fullName>
    </submittedName>
</protein>
<keyword evidence="2" id="KW-1185">Reference proteome</keyword>
<evidence type="ECO:0000313" key="2">
    <source>
        <dbReference type="Proteomes" id="UP000070657"/>
    </source>
</evidence>
<gene>
    <name evidence="1" type="ORF">AKJ66_03555</name>
</gene>
<sequence length="208" mass="23062">MADPQLVSTIEIPYSPPERDGKRPVDSGVRWTVDVDDSEMKERAEFLLKLDPGLPPEDALWTVYDKWGGFLCRECGSPTVFDGQNGAGTTSVLCNKCERNMSVWNTYELTLWRYKKMVSALAHHEYGGSVEDISELLGVGKGALDEARTCLSDLKYSRTGEAEVIEYDGLKIGIVTQDMIYKGREGVMLGLSGGLHMTEIGNDSEKTR</sequence>
<organism evidence="1 2">
    <name type="scientific">candidate division MSBL1 archaeon SCGC-AAA259E22</name>
    <dbReference type="NCBI Taxonomy" id="1698265"/>
    <lineage>
        <taxon>Archaea</taxon>
        <taxon>Methanobacteriati</taxon>
        <taxon>Methanobacteriota</taxon>
        <taxon>candidate division MSBL1</taxon>
    </lineage>
</organism>
<dbReference type="Proteomes" id="UP000070657">
    <property type="component" value="Unassembled WGS sequence"/>
</dbReference>
<dbReference type="AlphaFoldDB" id="A0A133UEY1"/>
<reference evidence="1 2" key="1">
    <citation type="journal article" date="2016" name="Sci. Rep.">
        <title>Metabolic traits of an uncultured archaeal lineage -MSBL1- from brine pools of the Red Sea.</title>
        <authorList>
            <person name="Mwirichia R."/>
            <person name="Alam I."/>
            <person name="Rashid M."/>
            <person name="Vinu M."/>
            <person name="Ba-Alawi W."/>
            <person name="Anthony Kamau A."/>
            <person name="Kamanda Ngugi D."/>
            <person name="Goker M."/>
            <person name="Klenk H.P."/>
            <person name="Bajic V."/>
            <person name="Stingl U."/>
        </authorList>
    </citation>
    <scope>NUCLEOTIDE SEQUENCE [LARGE SCALE GENOMIC DNA]</scope>
    <source>
        <strain evidence="1">SCGC-AAA259E22</strain>
    </source>
</reference>
<comment type="caution">
    <text evidence="1">The sequence shown here is derived from an EMBL/GenBank/DDBJ whole genome shotgun (WGS) entry which is preliminary data.</text>
</comment>
<proteinExistence type="predicted"/>
<accession>A0A133UEY1</accession>
<evidence type="ECO:0000313" key="1">
    <source>
        <dbReference type="EMBL" id="KXA92767.1"/>
    </source>
</evidence>
<dbReference type="EMBL" id="LHXP01000047">
    <property type="protein sequence ID" value="KXA92767.1"/>
    <property type="molecule type" value="Genomic_DNA"/>
</dbReference>